<dbReference type="PROSITE" id="PS52016">
    <property type="entry name" value="TONB_DEPENDENT_REC_3"/>
    <property type="match status" value="1"/>
</dbReference>
<feature type="domain" description="TonB-dependent receptor plug" evidence="8">
    <location>
        <begin position="222"/>
        <end position="327"/>
    </location>
</feature>
<dbReference type="Pfam" id="PF13715">
    <property type="entry name" value="CarbopepD_reg_2"/>
    <property type="match status" value="1"/>
</dbReference>
<evidence type="ECO:0000313" key="9">
    <source>
        <dbReference type="EMBL" id="RKE52800.1"/>
    </source>
</evidence>
<dbReference type="InterPro" id="IPR023997">
    <property type="entry name" value="TonB-dep_OMP_SusC/RagA_CS"/>
</dbReference>
<dbReference type="Gene3D" id="2.170.130.10">
    <property type="entry name" value="TonB-dependent receptor, plug domain"/>
    <property type="match status" value="1"/>
</dbReference>
<evidence type="ECO:0000256" key="4">
    <source>
        <dbReference type="ARBA" id="ARBA00022692"/>
    </source>
</evidence>
<dbReference type="EMBL" id="RAPY01000002">
    <property type="protein sequence ID" value="RKE52800.1"/>
    <property type="molecule type" value="Genomic_DNA"/>
</dbReference>
<comment type="caution">
    <text evidence="9">The sequence shown here is derived from an EMBL/GenBank/DDBJ whole genome shotgun (WGS) entry which is preliminary data.</text>
</comment>
<evidence type="ECO:0000256" key="6">
    <source>
        <dbReference type="ARBA" id="ARBA00023237"/>
    </source>
</evidence>
<dbReference type="SUPFAM" id="SSF49464">
    <property type="entry name" value="Carboxypeptidase regulatory domain-like"/>
    <property type="match status" value="1"/>
</dbReference>
<keyword evidence="10" id="KW-1185">Reference proteome</keyword>
<reference evidence="9 10" key="1">
    <citation type="submission" date="2018-09" db="EMBL/GenBank/DDBJ databases">
        <title>Genomic Encyclopedia of Type Strains, Phase III (KMG-III): the genomes of soil and plant-associated and newly described type strains.</title>
        <authorList>
            <person name="Whitman W."/>
        </authorList>
    </citation>
    <scope>NUCLEOTIDE SEQUENCE [LARGE SCALE GENOMIC DNA]</scope>
    <source>
        <strain evidence="9 10">CECT 7938</strain>
    </source>
</reference>
<dbReference type="Gene3D" id="2.60.40.1120">
    <property type="entry name" value="Carboxypeptidase-like, regulatory domain"/>
    <property type="match status" value="1"/>
</dbReference>
<evidence type="ECO:0000256" key="1">
    <source>
        <dbReference type="ARBA" id="ARBA00004571"/>
    </source>
</evidence>
<dbReference type="InterPro" id="IPR023996">
    <property type="entry name" value="TonB-dep_OMP_SusC/RagA"/>
</dbReference>
<organism evidence="9 10">
    <name type="scientific">Sphingobacterium detergens</name>
    <dbReference type="NCBI Taxonomy" id="1145106"/>
    <lineage>
        <taxon>Bacteria</taxon>
        <taxon>Pseudomonadati</taxon>
        <taxon>Bacteroidota</taxon>
        <taxon>Sphingobacteriia</taxon>
        <taxon>Sphingobacteriales</taxon>
        <taxon>Sphingobacteriaceae</taxon>
        <taxon>Sphingobacterium</taxon>
    </lineage>
</organism>
<protein>
    <submittedName>
        <fullName evidence="9">TonB-linked SusC/RagA family outer membrane protein</fullName>
    </submittedName>
</protein>
<evidence type="ECO:0000256" key="3">
    <source>
        <dbReference type="ARBA" id="ARBA00022452"/>
    </source>
</evidence>
<dbReference type="InterPro" id="IPR036942">
    <property type="entry name" value="Beta-barrel_TonB_sf"/>
</dbReference>
<keyword evidence="3 7" id="KW-1134">Transmembrane beta strand</keyword>
<dbReference type="InterPro" id="IPR008969">
    <property type="entry name" value="CarboxyPept-like_regulatory"/>
</dbReference>
<dbReference type="Gene3D" id="2.40.170.20">
    <property type="entry name" value="TonB-dependent receptor, beta-barrel domain"/>
    <property type="match status" value="1"/>
</dbReference>
<evidence type="ECO:0000259" key="8">
    <source>
        <dbReference type="Pfam" id="PF07715"/>
    </source>
</evidence>
<keyword evidence="2 7" id="KW-0813">Transport</keyword>
<evidence type="ECO:0000256" key="2">
    <source>
        <dbReference type="ARBA" id="ARBA00022448"/>
    </source>
</evidence>
<dbReference type="GO" id="GO:0009279">
    <property type="term" value="C:cell outer membrane"/>
    <property type="evidence" value="ECO:0007669"/>
    <property type="project" value="UniProtKB-SubCell"/>
</dbReference>
<dbReference type="Pfam" id="PF07715">
    <property type="entry name" value="Plug"/>
    <property type="match status" value="1"/>
</dbReference>
<evidence type="ECO:0000313" key="10">
    <source>
        <dbReference type="Proteomes" id="UP000286246"/>
    </source>
</evidence>
<keyword evidence="5 7" id="KW-0472">Membrane</keyword>
<dbReference type="NCBIfam" id="TIGR04057">
    <property type="entry name" value="SusC_RagA_signa"/>
    <property type="match status" value="1"/>
</dbReference>
<evidence type="ECO:0000256" key="7">
    <source>
        <dbReference type="PROSITE-ProRule" id="PRU01360"/>
    </source>
</evidence>
<dbReference type="RefSeq" id="WP_120259806.1">
    <property type="nucleotide sequence ID" value="NZ_RAPY01000002.1"/>
</dbReference>
<dbReference type="AlphaFoldDB" id="A0A420B7N1"/>
<evidence type="ECO:0000256" key="5">
    <source>
        <dbReference type="ARBA" id="ARBA00023136"/>
    </source>
</evidence>
<dbReference type="Proteomes" id="UP000286246">
    <property type="component" value="Unassembled WGS sequence"/>
</dbReference>
<dbReference type="OrthoDB" id="9768177at2"/>
<proteinExistence type="inferred from homology"/>
<dbReference type="InterPro" id="IPR039426">
    <property type="entry name" value="TonB-dep_rcpt-like"/>
</dbReference>
<comment type="similarity">
    <text evidence="7">Belongs to the TonB-dependent receptor family.</text>
</comment>
<keyword evidence="4 7" id="KW-0812">Transmembrane</keyword>
<keyword evidence="6 7" id="KW-0998">Cell outer membrane</keyword>
<dbReference type="InterPro" id="IPR037066">
    <property type="entry name" value="Plug_dom_sf"/>
</dbReference>
<gene>
    <name evidence="9" type="ORF">DFQ12_3046</name>
</gene>
<sequence>MNFYLEKWRETPVYILRKTLIVMKLIIVLLTFGLCQVYASGFAQKITLSEKNASLELIINKIRKQSGYDFIGDAQLIKKVNGLNLTVKDAPLVDVLNQIFKNTNIAYRIDTDIIALKPKTEAAVAMQQLVIRGRVVNEHLENLSGASIRVIQSDMTTTTGKDGTFSLKVSDRDAMILVSYVGYEPLTLKVKESMGLIQLTPSLSTLEGVDVTVSTGYQTISKERATGSFSQVGQSVLGKRPTSNLSSALQGTVAGMQAKENEDGSVNFLIRGNSTLYADSKPLIVVDGFPISSSNFSDINPNDVESVTVLKDAAAASIWGARAANGVIVIVTKKAKTDNRLTIQGSAFSRISRRPDLNYILTQANSADQVAYERKAYENNWTFYPYANSFGDITNSLTLAQEALYANQYGTMSTADMNAELDRLSKIDNRGQLRDLLTQRAVLNQYNVNLQAGNERIRNYTSVLYENSKGSFQKNGYDRFNLNFNNDFNITSFLKFNLGANLQYKKQQYGGATIAEIEQLSPYELLLNQDGSYGVNLKDYNREQLGLIPTGKFTYSDWSYNLLREVRGRDFTDERINARVQTGLNLKIIPGLTFDTKFQYERNKIDRERIYDESTFYVRSLINSKTQYDDGTKTVGKAYIPKGGILRRGMIQYEDGFNAEELGQEDIQSFVFRNQLNFDRIFGADHHISAIGGMEVSQYLTKGTINPTVYGYYGDKLQATTPPYGYGSSVDQFTDFEGSPTTIPGGNTTFRWQKNKFISLYGNAAYTYLSRYTLSGSIRSDASNFITDDPKLRWSPLWSVGAKWNLAKENFMAAQDDVDRLEMRLTYGKNGNMENSTSTATLLNVGGSLNPSTGTITATIADNGNPRLRWEKTASTNFGIDFSFFKSKFFGSVDLYHKKGSGIIGQIALPAATGTRSQKFNNAEITNKGFELALGTNLAVSKNIQYSTNFNYAYNANNIDALYNPSLYTYQLITGAFVQGRPVGSVYAFDYIGMIDGVPHVAGPNNSPQTFNDVSIYNRGLGLPFLHYMGTDVPPHTLGWTNTVQVGNFNIMFILLGKMGGVYRNPTFNYAALVGSDKTFVNKYVNDVLAGNPNIPGFALPDETNLYLWDRYSEALSSQVEKSSYIEFKELSLGYKLSNRWTEAIRLNNVNLFVQARDLGLIWRANSKGYNPDWLPGTMRPAQSYTFGINFQF</sequence>
<name>A0A420B7N1_SPHD1</name>
<dbReference type="SUPFAM" id="SSF56935">
    <property type="entry name" value="Porins"/>
    <property type="match status" value="1"/>
</dbReference>
<accession>A0A420B7N1</accession>
<comment type="subcellular location">
    <subcellularLocation>
        <location evidence="1 7">Cell outer membrane</location>
        <topology evidence="1 7">Multi-pass membrane protein</topology>
    </subcellularLocation>
</comment>
<dbReference type="InterPro" id="IPR012910">
    <property type="entry name" value="Plug_dom"/>
</dbReference>
<dbReference type="NCBIfam" id="TIGR04056">
    <property type="entry name" value="OMP_RagA_SusC"/>
    <property type="match status" value="1"/>
</dbReference>